<evidence type="ECO:0000313" key="3">
    <source>
        <dbReference type="EMBL" id="MBR7836944.1"/>
    </source>
</evidence>
<dbReference type="EMBL" id="JAGSOG010000172">
    <property type="protein sequence ID" value="MBR7836944.1"/>
    <property type="molecule type" value="Genomic_DNA"/>
</dbReference>
<dbReference type="Pfam" id="PF20938">
    <property type="entry name" value="DUF2264_C"/>
    <property type="match status" value="1"/>
</dbReference>
<keyword evidence="4" id="KW-1185">Reference proteome</keyword>
<organism evidence="3 4">
    <name type="scientific">Actinospica durhamensis</name>
    <dbReference type="NCBI Taxonomy" id="1508375"/>
    <lineage>
        <taxon>Bacteria</taxon>
        <taxon>Bacillati</taxon>
        <taxon>Actinomycetota</taxon>
        <taxon>Actinomycetes</taxon>
        <taxon>Catenulisporales</taxon>
        <taxon>Actinospicaceae</taxon>
        <taxon>Actinospica</taxon>
    </lineage>
</organism>
<dbReference type="PANTHER" id="PTHR35339">
    <property type="entry name" value="LINALOOL DEHYDRATASE_ISOMERASE DOMAIN-CONTAINING PROTEIN"/>
    <property type="match status" value="1"/>
</dbReference>
<dbReference type="InterPro" id="IPR049237">
    <property type="entry name" value="DUF2264_C"/>
</dbReference>
<reference evidence="3" key="1">
    <citation type="submission" date="2021-04" db="EMBL/GenBank/DDBJ databases">
        <title>Genome based classification of Actinospica acidithermotolerans sp. nov., an actinobacterium isolated from an Indonesian hot spring.</title>
        <authorList>
            <person name="Kusuma A.B."/>
            <person name="Putra K.E."/>
            <person name="Nafisah S."/>
            <person name="Loh J."/>
            <person name="Nouioui I."/>
            <person name="Goodfellow M."/>
        </authorList>
    </citation>
    <scope>NUCLEOTIDE SEQUENCE</scope>
    <source>
        <strain evidence="3">CSCA 57</strain>
    </source>
</reference>
<dbReference type="AlphaFoldDB" id="A0A941EZD3"/>
<sequence>MAEQAAATSRLLFRGATPHTRAEFQDVLRGLCAPFADEAQFARVLDGVAQPSAVYAPRVARLELVSRLLWGLAPLAAGGGEYEGWPLIRREITAGTDPADPLYWGEPVERDQRIVESAALGFALALAPDRLWDPLDPTERKNLADWLRACATAKAVDNNWLLFATLVDLGLRAVGEDSDERISAAAFARVDEFYRGDGWYSDGPDDAFDYYGPWAIHFYTLLHARLAKPGSPFGPERRASVTARANEFGKRFAHWLAEDGSALAFGRSLTYRFAQGSFLGALAFADVPAVGDTAAFDWGRLRGAWARHLRWWGSRPVLNGDGTLSIGYGYPSLLMSESYNAIGSPYWAFKAFLPLALPADHPFWTTPEQPLPPRAAIEPQPTAGLLLAHDHAGHVTALAALPGGRWARHGEAKYGKLAYSTAFGFSVSTRAVALEGAGVDSMLGLSDDGVHWRVRGENLAWSADADGPGVLARWQPWPDVEIETRMVFADGWHIRTHRVATARALQTAEGAFCVPYDEATSRYEAGEAAALAVTGARASGLRDLRGPHDLGVRRVGEVLRPDPNGHLLWPRTLLPVLRGELEPGEHVLTTAVYADATGDATGFTHPPTTW</sequence>
<proteinExistence type="predicted"/>
<dbReference type="PIRSF" id="PIRSF014753">
    <property type="entry name" value="UCP014753"/>
    <property type="match status" value="1"/>
</dbReference>
<protein>
    <submittedName>
        <fullName evidence="3">DUF2264 domain-containing protein</fullName>
    </submittedName>
</protein>
<dbReference type="InterPro" id="IPR049349">
    <property type="entry name" value="DUF2264_N"/>
</dbReference>
<feature type="domain" description="DUF2264" evidence="1">
    <location>
        <begin position="20"/>
        <end position="371"/>
    </location>
</feature>
<comment type="caution">
    <text evidence="3">The sequence shown here is derived from an EMBL/GenBank/DDBJ whole genome shotgun (WGS) entry which is preliminary data.</text>
</comment>
<name>A0A941EZD3_9ACTN</name>
<evidence type="ECO:0000259" key="1">
    <source>
        <dbReference type="Pfam" id="PF10022"/>
    </source>
</evidence>
<accession>A0A941EZD3</accession>
<dbReference type="Pfam" id="PF10022">
    <property type="entry name" value="DUF2264"/>
    <property type="match status" value="1"/>
</dbReference>
<dbReference type="RefSeq" id="WP_212531416.1">
    <property type="nucleotide sequence ID" value="NZ_JAGSOG010000172.1"/>
</dbReference>
<dbReference type="Proteomes" id="UP000675781">
    <property type="component" value="Unassembled WGS sequence"/>
</dbReference>
<feature type="domain" description="DUF2264" evidence="2">
    <location>
        <begin position="392"/>
        <end position="596"/>
    </location>
</feature>
<evidence type="ECO:0000313" key="4">
    <source>
        <dbReference type="Proteomes" id="UP000675781"/>
    </source>
</evidence>
<evidence type="ECO:0000259" key="2">
    <source>
        <dbReference type="Pfam" id="PF20938"/>
    </source>
</evidence>
<gene>
    <name evidence="3" type="ORF">KDL01_26945</name>
</gene>
<dbReference type="PANTHER" id="PTHR35339:SF4">
    <property type="entry name" value="LINALOOL DEHYDRATASE_ISOMERASE DOMAIN-CONTAINING PROTEIN"/>
    <property type="match status" value="1"/>
</dbReference>
<dbReference type="InterPro" id="IPR016624">
    <property type="entry name" value="UCP014753"/>
</dbReference>